<evidence type="ECO:0000256" key="2">
    <source>
        <dbReference type="SAM" id="MobiDB-lite"/>
    </source>
</evidence>
<evidence type="ECO:0000259" key="3">
    <source>
        <dbReference type="Pfam" id="PF24883"/>
    </source>
</evidence>
<dbReference type="HOGENOM" id="CLU_000288_6_10_1"/>
<evidence type="ECO:0000313" key="5">
    <source>
        <dbReference type="Proteomes" id="UP000053424"/>
    </source>
</evidence>
<dbReference type="AlphaFoldDB" id="A0A0C2Y3C2"/>
<dbReference type="PANTHER" id="PTHR10039">
    <property type="entry name" value="AMELOGENIN"/>
    <property type="match status" value="1"/>
</dbReference>
<evidence type="ECO:0000313" key="4">
    <source>
        <dbReference type="EMBL" id="KIM35582.1"/>
    </source>
</evidence>
<dbReference type="EMBL" id="KN831818">
    <property type="protein sequence ID" value="KIM35582.1"/>
    <property type="molecule type" value="Genomic_DNA"/>
</dbReference>
<keyword evidence="5" id="KW-1185">Reference proteome</keyword>
<dbReference type="InterPro" id="IPR056884">
    <property type="entry name" value="NPHP3-like_N"/>
</dbReference>
<gene>
    <name evidence="4" type="ORF">M413DRAFT_32435</name>
</gene>
<sequence>MTSSVPPRQTRGSSKNAGNGASAGMVVEHAVAPSGRRGADTLERRTAPGASFDSGTKYDPPKCHPRTRNAIFTMIKSWLHDERRDCGMLWMYGPSSVGKSSIAQTISRLCAEEGLLAASFFFSRSVAGLNTEKHLMPTLAQQISLSIPETRRFIAQAVESDPSVFSGSLETQLQTLIVNPLLQAYSTLADKRPGKKWARLVVIDGLDECQNANVQRYIVRILSTALIHRKLPLFILVASRPEAPIRDSFNSYDLREMIYTIVLDQSYMSDAEIRRFLYSKFDQIRQSHPLRTYIPSTWPSQQNIQNLVQRTSGQFIYASTVMKYVDSAQHRPVERLEAVLRIVNPLGDIPFAELDCLYRHILASAHNIKGVLRILGALLYSQNRHSRKDPLGKLDVSIPITDPRFLEELLSLNRGDVPFILTDLHAILNVPDARRNTISQPSNPKPLEQGLRTLHHSLSDFLTDRSRAGRYFINAVKVHAELARCCVRNILSVYFKGHKFVHQYAGQALVTHCRLSVLTHELLTDLSNFDLSVWVTTCKTWNDGGGPFEQIWTELPYLFNWFQSLSYPDPRKDLHALHLRSWDRYLQQEVTKYFADDLLTDLLTFVTYPDTLWDWIHVWPLLGIPLSETNDREAIDKGSLHLLGLKPIYDPYRHMLSQFLTDRDRSGRYQMKSEHYTQVALRMSKYLFEPKKPGNLYEYRLPREWTWYREGHEDKIFREKRTKETFQAGLQYLPFFLAEAMADEDLIAYLRTNKLDIIRAKELPRLAWADDKTRLEKAVEDYLARWDTKMDVVIDHPS</sequence>
<dbReference type="Pfam" id="PF24883">
    <property type="entry name" value="NPHP3_N"/>
    <property type="match status" value="1"/>
</dbReference>
<dbReference type="Proteomes" id="UP000053424">
    <property type="component" value="Unassembled WGS sequence"/>
</dbReference>
<reference evidence="4 5" key="1">
    <citation type="submission" date="2014-04" db="EMBL/GenBank/DDBJ databases">
        <authorList>
            <consortium name="DOE Joint Genome Institute"/>
            <person name="Kuo A."/>
            <person name="Gay G."/>
            <person name="Dore J."/>
            <person name="Kohler A."/>
            <person name="Nagy L.G."/>
            <person name="Floudas D."/>
            <person name="Copeland A."/>
            <person name="Barry K.W."/>
            <person name="Cichocki N."/>
            <person name="Veneault-Fourrey C."/>
            <person name="LaButti K."/>
            <person name="Lindquist E.A."/>
            <person name="Lipzen A."/>
            <person name="Lundell T."/>
            <person name="Morin E."/>
            <person name="Murat C."/>
            <person name="Sun H."/>
            <person name="Tunlid A."/>
            <person name="Henrissat B."/>
            <person name="Grigoriev I.V."/>
            <person name="Hibbett D.S."/>
            <person name="Martin F."/>
            <person name="Nordberg H.P."/>
            <person name="Cantor M.N."/>
            <person name="Hua S.X."/>
        </authorList>
    </citation>
    <scope>NUCLEOTIDE SEQUENCE [LARGE SCALE GENOMIC DNA]</scope>
    <source>
        <strain evidence="5">h7</strain>
    </source>
</reference>
<protein>
    <recommendedName>
        <fullName evidence="3">Nephrocystin 3-like N-terminal domain-containing protein</fullName>
    </recommendedName>
</protein>
<dbReference type="SUPFAM" id="SSF52540">
    <property type="entry name" value="P-loop containing nucleoside triphosphate hydrolases"/>
    <property type="match status" value="1"/>
</dbReference>
<feature type="domain" description="Nephrocystin 3-like N-terminal" evidence="3">
    <location>
        <begin position="75"/>
        <end position="240"/>
    </location>
</feature>
<name>A0A0C2Y3C2_HEBCY</name>
<feature type="compositionally biased region" description="Basic and acidic residues" evidence="2">
    <location>
        <begin position="37"/>
        <end position="46"/>
    </location>
</feature>
<proteinExistence type="predicted"/>
<dbReference type="InterPro" id="IPR027417">
    <property type="entry name" value="P-loop_NTPase"/>
</dbReference>
<evidence type="ECO:0000256" key="1">
    <source>
        <dbReference type="ARBA" id="ARBA00022737"/>
    </source>
</evidence>
<keyword evidence="1" id="KW-0677">Repeat</keyword>
<feature type="region of interest" description="Disordered" evidence="2">
    <location>
        <begin position="1"/>
        <end position="63"/>
    </location>
</feature>
<dbReference type="OrthoDB" id="5967843at2759"/>
<accession>A0A0C2Y3C2</accession>
<reference evidence="5" key="2">
    <citation type="submission" date="2015-01" db="EMBL/GenBank/DDBJ databases">
        <title>Evolutionary Origins and Diversification of the Mycorrhizal Mutualists.</title>
        <authorList>
            <consortium name="DOE Joint Genome Institute"/>
            <consortium name="Mycorrhizal Genomics Consortium"/>
            <person name="Kohler A."/>
            <person name="Kuo A."/>
            <person name="Nagy L.G."/>
            <person name="Floudas D."/>
            <person name="Copeland A."/>
            <person name="Barry K.W."/>
            <person name="Cichocki N."/>
            <person name="Veneault-Fourrey C."/>
            <person name="LaButti K."/>
            <person name="Lindquist E.A."/>
            <person name="Lipzen A."/>
            <person name="Lundell T."/>
            <person name="Morin E."/>
            <person name="Murat C."/>
            <person name="Riley R."/>
            <person name="Ohm R."/>
            <person name="Sun H."/>
            <person name="Tunlid A."/>
            <person name="Henrissat B."/>
            <person name="Grigoriev I.V."/>
            <person name="Hibbett D.S."/>
            <person name="Martin F."/>
        </authorList>
    </citation>
    <scope>NUCLEOTIDE SEQUENCE [LARGE SCALE GENOMIC DNA]</scope>
    <source>
        <strain evidence="5">h7</strain>
    </source>
</reference>
<dbReference type="Gene3D" id="3.40.50.300">
    <property type="entry name" value="P-loop containing nucleotide triphosphate hydrolases"/>
    <property type="match status" value="1"/>
</dbReference>
<feature type="compositionally biased region" description="Polar residues" evidence="2">
    <location>
        <begin position="1"/>
        <end position="19"/>
    </location>
</feature>
<organism evidence="4 5">
    <name type="scientific">Hebeloma cylindrosporum</name>
    <dbReference type="NCBI Taxonomy" id="76867"/>
    <lineage>
        <taxon>Eukaryota</taxon>
        <taxon>Fungi</taxon>
        <taxon>Dikarya</taxon>
        <taxon>Basidiomycota</taxon>
        <taxon>Agaricomycotina</taxon>
        <taxon>Agaricomycetes</taxon>
        <taxon>Agaricomycetidae</taxon>
        <taxon>Agaricales</taxon>
        <taxon>Agaricineae</taxon>
        <taxon>Hymenogastraceae</taxon>
        <taxon>Hebeloma</taxon>
    </lineage>
</organism>
<dbReference type="PANTHER" id="PTHR10039:SF14">
    <property type="entry name" value="NACHT DOMAIN-CONTAINING PROTEIN"/>
    <property type="match status" value="1"/>
</dbReference>